<dbReference type="Gene3D" id="3.30.565.10">
    <property type="entry name" value="Histidine kinase-like ATPase, C-terminal domain"/>
    <property type="match status" value="1"/>
</dbReference>
<name>A0A3N1Y420_9GAMM</name>
<evidence type="ECO:0000256" key="1">
    <source>
        <dbReference type="ARBA" id="ARBA00006082"/>
    </source>
</evidence>
<dbReference type="OrthoDB" id="9763467at2"/>
<gene>
    <name evidence="5" type="primary">mutL</name>
    <name evidence="8" type="ORF">EDC57_1213</name>
</gene>
<dbReference type="AlphaFoldDB" id="A0A3N1Y420"/>
<dbReference type="InterPro" id="IPR002099">
    <property type="entry name" value="MutL/Mlh/PMS"/>
</dbReference>
<dbReference type="RefSeq" id="WP_123401007.1">
    <property type="nucleotide sequence ID" value="NZ_RJVI01000002.1"/>
</dbReference>
<organism evidence="8 9">
    <name type="scientific">Inmirania thermothiophila</name>
    <dbReference type="NCBI Taxonomy" id="1750597"/>
    <lineage>
        <taxon>Bacteria</taxon>
        <taxon>Pseudomonadati</taxon>
        <taxon>Pseudomonadota</taxon>
        <taxon>Gammaproteobacteria</taxon>
        <taxon>Chromatiales</taxon>
        <taxon>Ectothiorhodospiraceae</taxon>
        <taxon>Inmirania</taxon>
    </lineage>
</organism>
<dbReference type="GO" id="GO:0016887">
    <property type="term" value="F:ATP hydrolysis activity"/>
    <property type="evidence" value="ECO:0007669"/>
    <property type="project" value="InterPro"/>
</dbReference>
<dbReference type="InterPro" id="IPR020667">
    <property type="entry name" value="DNA_mismatch_repair_MutL"/>
</dbReference>
<evidence type="ECO:0000256" key="2">
    <source>
        <dbReference type="ARBA" id="ARBA00021975"/>
    </source>
</evidence>
<proteinExistence type="inferred from homology"/>
<dbReference type="SUPFAM" id="SSF55874">
    <property type="entry name" value="ATPase domain of HSP90 chaperone/DNA topoisomerase II/histidine kinase"/>
    <property type="match status" value="1"/>
</dbReference>
<keyword evidence="3 5" id="KW-0227">DNA damage</keyword>
<feature type="domain" description="DNA mismatch repair protein S5" evidence="7">
    <location>
        <begin position="211"/>
        <end position="329"/>
    </location>
</feature>
<dbReference type="SUPFAM" id="SSF54211">
    <property type="entry name" value="Ribosomal protein S5 domain 2-like"/>
    <property type="match status" value="1"/>
</dbReference>
<dbReference type="CDD" id="cd16926">
    <property type="entry name" value="HATPase_MutL-MLH-PMS-like"/>
    <property type="match status" value="1"/>
</dbReference>
<evidence type="ECO:0000313" key="9">
    <source>
        <dbReference type="Proteomes" id="UP000276634"/>
    </source>
</evidence>
<dbReference type="GO" id="GO:0140664">
    <property type="term" value="F:ATP-dependent DNA damage sensor activity"/>
    <property type="evidence" value="ECO:0007669"/>
    <property type="project" value="InterPro"/>
</dbReference>
<dbReference type="InterPro" id="IPR037198">
    <property type="entry name" value="MutL_C_sf"/>
</dbReference>
<dbReference type="PROSITE" id="PS00058">
    <property type="entry name" value="DNA_MISMATCH_REPAIR_1"/>
    <property type="match status" value="1"/>
</dbReference>
<dbReference type="SUPFAM" id="SSF118116">
    <property type="entry name" value="DNA mismatch repair protein MutL"/>
    <property type="match status" value="1"/>
</dbReference>
<comment type="similarity">
    <text evidence="1 5">Belongs to the DNA mismatch repair MutL/HexB family.</text>
</comment>
<dbReference type="PANTHER" id="PTHR10073">
    <property type="entry name" value="DNA MISMATCH REPAIR PROTEIN MLH, PMS, MUTL"/>
    <property type="match status" value="1"/>
</dbReference>
<dbReference type="InterPro" id="IPR014790">
    <property type="entry name" value="MutL_C"/>
</dbReference>
<dbReference type="EMBL" id="RJVI01000002">
    <property type="protein sequence ID" value="ROR32027.1"/>
    <property type="molecule type" value="Genomic_DNA"/>
</dbReference>
<evidence type="ECO:0000256" key="3">
    <source>
        <dbReference type="ARBA" id="ARBA00022763"/>
    </source>
</evidence>
<comment type="caution">
    <text evidence="8">The sequence shown here is derived from an EMBL/GenBank/DDBJ whole genome shotgun (WGS) entry which is preliminary data.</text>
</comment>
<dbReference type="PANTHER" id="PTHR10073:SF12">
    <property type="entry name" value="DNA MISMATCH REPAIR PROTEIN MLH1"/>
    <property type="match status" value="1"/>
</dbReference>
<dbReference type="Pfam" id="PF13589">
    <property type="entry name" value="HATPase_c_3"/>
    <property type="match status" value="1"/>
</dbReference>
<dbReference type="Gene3D" id="3.30.1540.20">
    <property type="entry name" value="MutL, C-terminal domain, dimerisation subdomain"/>
    <property type="match status" value="1"/>
</dbReference>
<keyword evidence="4 5" id="KW-0234">DNA repair</keyword>
<dbReference type="Proteomes" id="UP000276634">
    <property type="component" value="Unassembled WGS sequence"/>
</dbReference>
<reference evidence="8 9" key="1">
    <citation type="submission" date="2018-11" db="EMBL/GenBank/DDBJ databases">
        <title>Genomic Encyclopedia of Type Strains, Phase IV (KMG-IV): sequencing the most valuable type-strain genomes for metagenomic binning, comparative biology and taxonomic classification.</title>
        <authorList>
            <person name="Goeker M."/>
        </authorList>
    </citation>
    <scope>NUCLEOTIDE SEQUENCE [LARGE SCALE GENOMIC DNA]</scope>
    <source>
        <strain evidence="8 9">DSM 100275</strain>
    </source>
</reference>
<protein>
    <recommendedName>
        <fullName evidence="2 5">DNA mismatch repair protein MutL</fullName>
    </recommendedName>
</protein>
<dbReference type="InterPro" id="IPR014721">
    <property type="entry name" value="Ribsml_uS5_D2-typ_fold_subgr"/>
</dbReference>
<dbReference type="Gene3D" id="3.30.230.10">
    <property type="match status" value="1"/>
</dbReference>
<dbReference type="InterPro" id="IPR014762">
    <property type="entry name" value="DNA_mismatch_repair_CS"/>
</dbReference>
<dbReference type="GO" id="GO:0005524">
    <property type="term" value="F:ATP binding"/>
    <property type="evidence" value="ECO:0007669"/>
    <property type="project" value="InterPro"/>
</dbReference>
<evidence type="ECO:0000256" key="4">
    <source>
        <dbReference type="ARBA" id="ARBA00023204"/>
    </source>
</evidence>
<evidence type="ECO:0000259" key="7">
    <source>
        <dbReference type="SMART" id="SM01340"/>
    </source>
</evidence>
<dbReference type="InterPro" id="IPR038973">
    <property type="entry name" value="MutL/Mlh/Pms-like"/>
</dbReference>
<comment type="function">
    <text evidence="5">This protein is involved in the repair of mismatches in DNA. It is required for dam-dependent methyl-directed DNA mismatch repair. May act as a 'molecular matchmaker', a protein that promotes the formation of a stable complex between two or more DNA-binding proteins in an ATP-dependent manner without itself being part of a final effector complex.</text>
</comment>
<dbReference type="NCBIfam" id="TIGR00585">
    <property type="entry name" value="mutl"/>
    <property type="match status" value="1"/>
</dbReference>
<dbReference type="InterPro" id="IPR042121">
    <property type="entry name" value="MutL_C_regsub"/>
</dbReference>
<dbReference type="SMART" id="SM00853">
    <property type="entry name" value="MutL_C"/>
    <property type="match status" value="1"/>
</dbReference>
<dbReference type="Pfam" id="PF08676">
    <property type="entry name" value="MutL_C"/>
    <property type="match status" value="1"/>
</dbReference>
<dbReference type="GO" id="GO:0030983">
    <property type="term" value="F:mismatched DNA binding"/>
    <property type="evidence" value="ECO:0007669"/>
    <property type="project" value="InterPro"/>
</dbReference>
<accession>A0A3N1Y420</accession>
<dbReference type="Pfam" id="PF01119">
    <property type="entry name" value="DNA_mis_repair"/>
    <property type="match status" value="1"/>
</dbReference>
<dbReference type="SMART" id="SM01340">
    <property type="entry name" value="DNA_mis_repair"/>
    <property type="match status" value="1"/>
</dbReference>
<dbReference type="GO" id="GO:0006298">
    <property type="term" value="P:mismatch repair"/>
    <property type="evidence" value="ECO:0007669"/>
    <property type="project" value="UniProtKB-UniRule"/>
</dbReference>
<dbReference type="HAMAP" id="MF_00149">
    <property type="entry name" value="DNA_mis_repair"/>
    <property type="match status" value="1"/>
</dbReference>
<dbReference type="InterPro" id="IPR042120">
    <property type="entry name" value="MutL_C_dimsub"/>
</dbReference>
<evidence type="ECO:0000256" key="5">
    <source>
        <dbReference type="HAMAP-Rule" id="MF_00149"/>
    </source>
</evidence>
<dbReference type="Gene3D" id="3.30.1370.100">
    <property type="entry name" value="MutL, C-terminal domain, regulatory subdomain"/>
    <property type="match status" value="1"/>
</dbReference>
<dbReference type="InterPro" id="IPR020568">
    <property type="entry name" value="Ribosomal_Su5_D2-typ_SF"/>
</dbReference>
<keyword evidence="9" id="KW-1185">Reference proteome</keyword>
<dbReference type="CDD" id="cd03482">
    <property type="entry name" value="MutL_Trans_MutL"/>
    <property type="match status" value="1"/>
</dbReference>
<dbReference type="InterPro" id="IPR013507">
    <property type="entry name" value="DNA_mismatch_S5_2-like"/>
</dbReference>
<evidence type="ECO:0000313" key="8">
    <source>
        <dbReference type="EMBL" id="ROR32027.1"/>
    </source>
</evidence>
<dbReference type="InterPro" id="IPR036890">
    <property type="entry name" value="HATPase_C_sf"/>
</dbReference>
<feature type="domain" description="MutL C-terminal dimerisation" evidence="6">
    <location>
        <begin position="394"/>
        <end position="537"/>
    </location>
</feature>
<sequence length="581" mass="62450">MSPPRIRLLPPELVNQIAAGEVVERPASVVKELVENALDAGARTVQVDVEEGGVRRVRVRDDGCGMSREELVLALERHATSKIARLEDLERVATLGFRGEALPAIASVSRLVLTSRAAGAATAWRLEGAARDPVPAAHPPGTTVDVRDLFHNTPARRKFLRSTRTELGHVELAVRRVALAREDVTLTLRHDGRLLLHAPAAADEAGRARRLAALMGEAFAEGAVWVEREQAGVRLWGWLGRPEQAHGRSDLQHLLVNGRAVRDRLLVAAVRRGYEDVLHHARQPAFLLYLEMDPAEVDVNVHPAKLEVRLRRPGAVYELVAQTVRTALARPAVPVQAPPVRVPSGAPVQAPPAAPVQPGLALGVREAAAVYGAPEGPAAVAEGAAPALPPLGRPLGQIHGVYLVAESARGLILVDIHAAHERITYEALREAHRRGGVPSQQLLVPVVVEVGRRRAELAEAHAEALAALGLELGRVGPERVVVRRVPALLAGADAAALARDVLEGLAEAGDAGALLRAVDEVLATMACHGSVRAGRRLEPAEQEALLRAMERTERAGHCSHGRPTWRELSLEELDRLFLRGR</sequence>
<evidence type="ECO:0000259" key="6">
    <source>
        <dbReference type="SMART" id="SM00853"/>
    </source>
</evidence>
<dbReference type="GO" id="GO:0032300">
    <property type="term" value="C:mismatch repair complex"/>
    <property type="evidence" value="ECO:0007669"/>
    <property type="project" value="InterPro"/>
</dbReference>
<dbReference type="FunFam" id="3.30.565.10:FF:000003">
    <property type="entry name" value="DNA mismatch repair endonuclease MutL"/>
    <property type="match status" value="1"/>
</dbReference>